<dbReference type="AlphaFoldDB" id="A0A1W9Z642"/>
<comment type="caution">
    <text evidence="2">The sequence shown here is derived from an EMBL/GenBank/DDBJ whole genome shotgun (WGS) entry which is preliminary data.</text>
</comment>
<accession>A0A1W9Z642</accession>
<evidence type="ECO:0000313" key="3">
    <source>
        <dbReference type="Proteomes" id="UP000192707"/>
    </source>
</evidence>
<sequence>MRIRGAVDASYGAVTPRDDRRIGGCTTRELTAVGEGLRKAAAPAVPKWSWPMEIRVGDPNGPHADMVDEPASPGDHLGDA</sequence>
<dbReference type="EMBL" id="MVHG01000132">
    <property type="protein sequence ID" value="ORA07656.1"/>
    <property type="molecule type" value="Genomic_DNA"/>
</dbReference>
<proteinExistence type="predicted"/>
<organism evidence="2 3">
    <name type="scientific">Mycobacterium arosiense ATCC BAA-1401 = DSM 45069</name>
    <dbReference type="NCBI Taxonomy" id="1265311"/>
    <lineage>
        <taxon>Bacteria</taxon>
        <taxon>Bacillati</taxon>
        <taxon>Actinomycetota</taxon>
        <taxon>Actinomycetes</taxon>
        <taxon>Mycobacteriales</taxon>
        <taxon>Mycobacteriaceae</taxon>
        <taxon>Mycobacterium</taxon>
        <taxon>Mycobacterium avium complex (MAC)</taxon>
    </lineage>
</organism>
<keyword evidence="3" id="KW-1185">Reference proteome</keyword>
<evidence type="ECO:0000256" key="1">
    <source>
        <dbReference type="SAM" id="MobiDB-lite"/>
    </source>
</evidence>
<name>A0A1W9Z642_MYCAI</name>
<gene>
    <name evidence="2" type="ORF">BST14_26840</name>
</gene>
<evidence type="ECO:0000313" key="2">
    <source>
        <dbReference type="EMBL" id="ORA07656.1"/>
    </source>
</evidence>
<reference evidence="2 3" key="1">
    <citation type="submission" date="2016-12" db="EMBL/GenBank/DDBJ databases">
        <title>The new phylogeny of genus Mycobacterium.</title>
        <authorList>
            <person name="Tortoli E."/>
            <person name="Trovato A."/>
            <person name="Cirillo D.M."/>
        </authorList>
    </citation>
    <scope>NUCLEOTIDE SEQUENCE [LARGE SCALE GENOMIC DNA]</scope>
    <source>
        <strain evidence="2 3">DSM 45069</strain>
    </source>
</reference>
<protein>
    <submittedName>
        <fullName evidence="2">Uncharacterized protein</fullName>
    </submittedName>
</protein>
<feature type="region of interest" description="Disordered" evidence="1">
    <location>
        <begin position="55"/>
        <end position="80"/>
    </location>
</feature>
<dbReference type="Proteomes" id="UP000192707">
    <property type="component" value="Unassembled WGS sequence"/>
</dbReference>